<evidence type="ECO:0000259" key="2">
    <source>
        <dbReference type="Pfam" id="PF16064"/>
    </source>
</evidence>
<dbReference type="EnsemblMetazoa" id="AALB016805-RA">
    <property type="protein sequence ID" value="AALB016805-PA"/>
    <property type="gene ID" value="AALB016805"/>
</dbReference>
<organism evidence="3 4">
    <name type="scientific">Anopheles albimanus</name>
    <name type="common">New world malaria mosquito</name>
    <dbReference type="NCBI Taxonomy" id="7167"/>
    <lineage>
        <taxon>Eukaryota</taxon>
        <taxon>Metazoa</taxon>
        <taxon>Ecdysozoa</taxon>
        <taxon>Arthropoda</taxon>
        <taxon>Hexapoda</taxon>
        <taxon>Insecta</taxon>
        <taxon>Pterygota</taxon>
        <taxon>Neoptera</taxon>
        <taxon>Endopterygota</taxon>
        <taxon>Diptera</taxon>
        <taxon>Nematocera</taxon>
        <taxon>Culicoidea</taxon>
        <taxon>Culicidae</taxon>
        <taxon>Anophelinae</taxon>
        <taxon>Anopheles</taxon>
    </lineage>
</organism>
<dbReference type="GeneID" id="118457640"/>
<dbReference type="Proteomes" id="UP000069272">
    <property type="component" value="Chromosome 2L"/>
</dbReference>
<keyword evidence="4" id="KW-1185">Reference proteome</keyword>
<evidence type="ECO:0000256" key="1">
    <source>
        <dbReference type="SAM" id="MobiDB-lite"/>
    </source>
</evidence>
<accession>A0A8W7K9Z8</accession>
<sequence length="400" mass="45565">MFLVVETINDNGEKEWKVAPKRWVCTTKNTRRMVLLWPNEISSERQKHLAKEGVCKPMKSWSRKECIVKQECPTYDTANAALKALLRPRPNQGSAFPSVSVISNVQNKQTTKQENEDPLNIDDPGIVPAELPAEALLHRDENLSMMVSIKSMVLSLMAKHEMIEKQNARIEKQNAYIVEQNTIILEGNKRIKKTNAVLLTKIDLMQKTLQNPHSQPFYAAPDLFNITTFTFKPMETIDQLKELEKKMDNQSYRQNLLSWLASNVVGSNAHQKMTSCMDLLFSRGLAAKCSWTGIARDGIEKVAIRNQRNIVNLFKTIGTSPRERIDVKYVHHFFKTKFKSAKVRFLRHQGRLVSDDRTNSMGSIEERAGFDADSSNAVGRPSMKSLDDESQLSFEVEVLP</sequence>
<reference evidence="3" key="2">
    <citation type="submission" date="2022-08" db="UniProtKB">
        <authorList>
            <consortium name="EnsemblMetazoa"/>
        </authorList>
    </citation>
    <scope>IDENTIFICATION</scope>
    <source>
        <strain evidence="3">STECLA/ALBI9_A</strain>
    </source>
</reference>
<proteinExistence type="predicted"/>
<feature type="region of interest" description="Disordered" evidence="1">
    <location>
        <begin position="364"/>
        <end position="400"/>
    </location>
</feature>
<dbReference type="RefSeq" id="XP_035775271.1">
    <property type="nucleotide sequence ID" value="XM_035919378.1"/>
</dbReference>
<feature type="domain" description="DUF4806" evidence="2">
    <location>
        <begin position="231"/>
        <end position="314"/>
    </location>
</feature>
<dbReference type="OrthoDB" id="7741587at2759"/>
<name>A0A8W7K9Z8_ANOAL</name>
<evidence type="ECO:0000313" key="4">
    <source>
        <dbReference type="Proteomes" id="UP000069272"/>
    </source>
</evidence>
<dbReference type="Pfam" id="PF16064">
    <property type="entry name" value="DUF4806"/>
    <property type="match status" value="1"/>
</dbReference>
<dbReference type="InterPro" id="IPR032071">
    <property type="entry name" value="DUF4806"/>
</dbReference>
<reference evidence="3 4" key="1">
    <citation type="journal article" date="2017" name="G3 (Bethesda)">
        <title>The Physical Genome Mapping of Anopheles albimanus Corrected Scaffold Misassemblies and Identified Interarm Rearrangements in Genus Anopheles.</title>
        <authorList>
            <person name="Artemov G.N."/>
            <person name="Peery A.N."/>
            <person name="Jiang X."/>
            <person name="Tu Z."/>
            <person name="Stegniy V.N."/>
            <person name="Sharakhova M.V."/>
            <person name="Sharakhov I.V."/>
        </authorList>
    </citation>
    <scope>NUCLEOTIDE SEQUENCE [LARGE SCALE GENOMIC DNA]</scope>
    <source>
        <strain evidence="3 4">ALBI9_A</strain>
    </source>
</reference>
<protein>
    <submittedName>
        <fullName evidence="3">DUF4806 domain-containing protein</fullName>
    </submittedName>
</protein>
<evidence type="ECO:0000313" key="3">
    <source>
        <dbReference type="EnsemblMetazoa" id="AALB016805-PA"/>
    </source>
</evidence>
<dbReference type="AlphaFoldDB" id="A0A8W7K9Z8"/>
<dbReference type="KEGG" id="aali:118457640"/>